<sequence length="436" mass="49719">MGKENLTSEELVRLSTEEGAFAAVMGYLKAERGKIAPSVFNKLIAELGYPKQRKDDLVKVASMINSSQTLSSIYDKAFERKIRLEDIPNAIGDTESLDEDDLFAQVTSYMIMNEDNNERLRELRHLQRQGVYMKRLMDSLKKYLAEEYKGMPRAKYLQTPKPAPKKGDRSLILAFSDWHVGALVYNADTGGYDFVKLTKQVQGMIEEVLALIEELDIKHLYVFHIGDIIEHLSMRNVNQAFEAEFNLAQQIAKSYRLVVDVLMTLSKRVHVTYGMVSGNHDRLIGNKADKVYNDTAVYIMTDLLFHAQEVFGQLPNVTLIDNREDTYEFNVKVAGKNIKVKHGDHEKKKDDQKIPNHIKEEPIDYLYLGHIHTSRIVQEDYARFHIYVSSPMGGNSYAKEHGFPTTFGSQMLTVLTEGSSTPWFIPTMFTKGGEID</sequence>
<reference evidence="1 2" key="1">
    <citation type="submission" date="2019-06" db="EMBL/GenBank/DDBJ databases">
        <authorList>
            <person name="Hertel R."/>
        </authorList>
    </citation>
    <scope>NUCLEOTIDE SEQUENCE [LARGE SCALE GENOMIC DNA]</scope>
</reference>
<dbReference type="EMBL" id="MN043729">
    <property type="protein sequence ID" value="QDP42915.1"/>
    <property type="molecule type" value="Genomic_DNA"/>
</dbReference>
<evidence type="ECO:0000313" key="2">
    <source>
        <dbReference type="Proteomes" id="UP000317800"/>
    </source>
</evidence>
<accession>A0A516KMV4</accession>
<organism evidence="1 2">
    <name type="scientific">Bacillus phage vB_BmeM-Goe8</name>
    <dbReference type="NCBI Taxonomy" id="2593638"/>
    <lineage>
        <taxon>Viruses</taxon>
        <taxon>Duplodnaviria</taxon>
        <taxon>Heunggongvirae</taxon>
        <taxon>Uroviricota</taxon>
        <taxon>Caudoviricetes</taxon>
        <taxon>Herelleviridae</taxon>
        <taxon>Bastillevirinae</taxon>
        <taxon>Goettingenvirus</taxon>
        <taxon>Goettingenvirus goe8</taxon>
    </lineage>
</organism>
<keyword evidence="2" id="KW-1185">Reference proteome</keyword>
<dbReference type="Gene3D" id="3.60.21.10">
    <property type="match status" value="1"/>
</dbReference>
<gene>
    <name evidence="1" type="ORF">Goe8_c01420</name>
</gene>
<dbReference type="InterPro" id="IPR029052">
    <property type="entry name" value="Metallo-depent_PP-like"/>
</dbReference>
<name>A0A516KMV4_9CAUD</name>
<protein>
    <submittedName>
        <fullName evidence="1">Putative calcineurin-like phosphoesterase</fullName>
    </submittedName>
</protein>
<proteinExistence type="predicted"/>
<evidence type="ECO:0000313" key="1">
    <source>
        <dbReference type="EMBL" id="QDP42915.1"/>
    </source>
</evidence>
<dbReference type="Proteomes" id="UP000317800">
    <property type="component" value="Segment"/>
</dbReference>
<dbReference type="SUPFAM" id="SSF56300">
    <property type="entry name" value="Metallo-dependent phosphatases"/>
    <property type="match status" value="1"/>
</dbReference>